<dbReference type="EMBL" id="JN116826">
    <property type="protein sequence ID" value="AEV52129.1"/>
    <property type="molecule type" value="Genomic_DNA"/>
</dbReference>
<sequence>MGTAFHTAAEKYELSGREMTLAEMHEIYCEEYSNDVAKLCEDTPNFDFWFASGPYRGEADVERRFNVGQDQCGKYIAWYEKHPEQKPWVTPDGEPAVELEFDVDLDGVQVKGFIDLVVEDEETGEVLVRDNKTGAMPGDDFQLGVYSVALEVQHGIERPLSGDYWMGKSGKATHPFDLKEWGRDRVTEKFHEVDQKIRAEEFPPTEDPKNCERCPVALSCKFVNPSIDS</sequence>
<accession>G9FHP1</accession>
<evidence type="ECO:0000313" key="2">
    <source>
        <dbReference type="EMBL" id="AEV52129.1"/>
    </source>
</evidence>
<dbReference type="Proteomes" id="UP000005433">
    <property type="component" value="Segment"/>
</dbReference>
<name>G9FHP1_9CAUD</name>
<dbReference type="Gene3D" id="3.90.320.10">
    <property type="match status" value="1"/>
</dbReference>
<dbReference type="InterPro" id="IPR038726">
    <property type="entry name" value="PDDEXK_AddAB-type"/>
</dbReference>
<evidence type="ECO:0000259" key="1">
    <source>
        <dbReference type="Pfam" id="PF12705"/>
    </source>
</evidence>
<protein>
    <submittedName>
        <fullName evidence="2">RecB-like protein</fullName>
    </submittedName>
</protein>
<dbReference type="Pfam" id="PF12705">
    <property type="entry name" value="PDDEXK_1"/>
    <property type="match status" value="1"/>
</dbReference>
<keyword evidence="3" id="KW-1185">Reference proteome</keyword>
<feature type="domain" description="PD-(D/E)XK endonuclease-like" evidence="1">
    <location>
        <begin position="1"/>
        <end position="220"/>
    </location>
</feature>
<proteinExistence type="predicted"/>
<dbReference type="KEGG" id="vg:11541206"/>
<dbReference type="OrthoDB" id="4950at10239"/>
<dbReference type="InterPro" id="IPR011604">
    <property type="entry name" value="PDDEXK-like_dom_sf"/>
</dbReference>
<reference evidence="2 3" key="1">
    <citation type="journal article" date="2013" name="Arch. Virol.">
        <title>Characterization and whole genome sequences of the Rhodococcus bacteriophages RGL3 and RER2.</title>
        <authorList>
            <person name="Petrovski S."/>
            <person name="Seviour R.J."/>
            <person name="Tillett D."/>
        </authorList>
    </citation>
    <scope>NUCLEOTIDE SEQUENCE [LARGE SCALE GENOMIC DNA]</scope>
</reference>
<dbReference type="GeneID" id="11541206"/>
<dbReference type="RefSeq" id="YP_005087007.1">
    <property type="nucleotide sequence ID" value="NC_016650.1"/>
</dbReference>
<evidence type="ECO:0000313" key="3">
    <source>
        <dbReference type="Proteomes" id="UP000005433"/>
    </source>
</evidence>
<organism evidence="2 3">
    <name type="scientific">Rhodococcus phage RGL3</name>
    <dbReference type="NCBI Taxonomy" id="2922221"/>
    <lineage>
        <taxon>Viruses</taxon>
        <taxon>Duplodnaviria</taxon>
        <taxon>Heunggongvirae</taxon>
        <taxon>Uroviricota</taxon>
        <taxon>Caudoviricetes</taxon>
        <taxon>Rerduovirus</taxon>
        <taxon>Rerduovirus RGL3</taxon>
    </lineage>
</organism>